<organism evidence="1 2">
    <name type="scientific">Streptomyces ramulosus</name>
    <dbReference type="NCBI Taxonomy" id="47762"/>
    <lineage>
        <taxon>Bacteria</taxon>
        <taxon>Bacillati</taxon>
        <taxon>Actinomycetota</taxon>
        <taxon>Actinomycetes</taxon>
        <taxon>Kitasatosporales</taxon>
        <taxon>Streptomycetaceae</taxon>
        <taxon>Streptomyces</taxon>
    </lineage>
</organism>
<gene>
    <name evidence="1" type="ORF">ACFP3M_20745</name>
</gene>
<dbReference type="EMBL" id="JBHSPW010000009">
    <property type="protein sequence ID" value="MFC5895228.1"/>
    <property type="molecule type" value="Genomic_DNA"/>
</dbReference>
<name>A0ABW1FNZ0_9ACTN</name>
<comment type="caution">
    <text evidence="1">The sequence shown here is derived from an EMBL/GenBank/DDBJ whole genome shotgun (WGS) entry which is preliminary data.</text>
</comment>
<reference evidence="2" key="1">
    <citation type="journal article" date="2019" name="Int. J. Syst. Evol. Microbiol.">
        <title>The Global Catalogue of Microorganisms (GCM) 10K type strain sequencing project: providing services to taxonomists for standard genome sequencing and annotation.</title>
        <authorList>
            <consortium name="The Broad Institute Genomics Platform"/>
            <consortium name="The Broad Institute Genome Sequencing Center for Infectious Disease"/>
            <person name="Wu L."/>
            <person name="Ma J."/>
        </authorList>
    </citation>
    <scope>NUCLEOTIDE SEQUENCE [LARGE SCALE GENOMIC DNA]</scope>
    <source>
        <strain evidence="2">CGMCC 1.15809</strain>
    </source>
</reference>
<accession>A0ABW1FNZ0</accession>
<proteinExistence type="predicted"/>
<dbReference type="Proteomes" id="UP001596241">
    <property type="component" value="Unassembled WGS sequence"/>
</dbReference>
<keyword evidence="2" id="KW-1185">Reference proteome</keyword>
<sequence>MPNTRHEFLELLERALRIVRVPYPEAELYEAEGTSDSGNPTENWHDIGTWKFIFRVNSIEGEMTASVKTVKPWGDLTQPELGEAYADYVIPRPLAMDITRADELLKETYTGPYKSVTLRHPVSKGDCEPHYIFSTPSPEKEGWYFVGVYDDKVDHVRH</sequence>
<evidence type="ECO:0000313" key="1">
    <source>
        <dbReference type="EMBL" id="MFC5895228.1"/>
    </source>
</evidence>
<protein>
    <submittedName>
        <fullName evidence="1">Uncharacterized protein</fullName>
    </submittedName>
</protein>
<evidence type="ECO:0000313" key="2">
    <source>
        <dbReference type="Proteomes" id="UP001596241"/>
    </source>
</evidence>
<dbReference type="RefSeq" id="WP_345078003.1">
    <property type="nucleotide sequence ID" value="NZ_BAAAWG010000002.1"/>
</dbReference>